<keyword evidence="5 7" id="KW-1133">Transmembrane helix</keyword>
<dbReference type="PROSITE" id="PS50928">
    <property type="entry name" value="ABC_TM1"/>
    <property type="match status" value="1"/>
</dbReference>
<dbReference type="PANTHER" id="PTHR43744:SF12">
    <property type="entry name" value="ABC TRANSPORTER PERMEASE PROTEIN MG189-RELATED"/>
    <property type="match status" value="1"/>
</dbReference>
<dbReference type="SUPFAM" id="SSF161098">
    <property type="entry name" value="MetI-like"/>
    <property type="match status" value="1"/>
</dbReference>
<dbReference type="InterPro" id="IPR035906">
    <property type="entry name" value="MetI-like_sf"/>
</dbReference>
<feature type="transmembrane region" description="Helical" evidence="7">
    <location>
        <begin position="237"/>
        <end position="258"/>
    </location>
</feature>
<protein>
    <submittedName>
        <fullName evidence="9">Carbohydrate ABC transporter permease</fullName>
    </submittedName>
</protein>
<dbReference type="Pfam" id="PF00528">
    <property type="entry name" value="BPD_transp_1"/>
    <property type="match status" value="1"/>
</dbReference>
<name>A0ABY3WCZ4_9MICC</name>
<feature type="transmembrane region" description="Helical" evidence="7">
    <location>
        <begin position="137"/>
        <end position="155"/>
    </location>
</feature>
<comment type="subcellular location">
    <subcellularLocation>
        <location evidence="1 7">Cell membrane</location>
        <topology evidence="1 7">Multi-pass membrane protein</topology>
    </subcellularLocation>
</comment>
<dbReference type="Proteomes" id="UP000829069">
    <property type="component" value="Chromosome"/>
</dbReference>
<keyword evidence="3" id="KW-1003">Cell membrane</keyword>
<proteinExistence type="inferred from homology"/>
<evidence type="ECO:0000256" key="4">
    <source>
        <dbReference type="ARBA" id="ARBA00022692"/>
    </source>
</evidence>
<evidence type="ECO:0000256" key="6">
    <source>
        <dbReference type="ARBA" id="ARBA00023136"/>
    </source>
</evidence>
<keyword evidence="2 7" id="KW-0813">Transport</keyword>
<dbReference type="RefSeq" id="WP_241914254.1">
    <property type="nucleotide sequence ID" value="NZ_CP093326.1"/>
</dbReference>
<feature type="domain" description="ABC transmembrane type-1" evidence="8">
    <location>
        <begin position="68"/>
        <end position="258"/>
    </location>
</feature>
<reference evidence="9 10" key="1">
    <citation type="submission" date="2022-03" db="EMBL/GenBank/DDBJ databases">
        <title>Isotopic signatures of nitrous oxide derived from detoxification processes.</title>
        <authorList>
            <person name="Behrendt U."/>
            <person name="Buchen C."/>
            <person name="Well R."/>
            <person name="Ulrich A."/>
            <person name="Rohe L."/>
            <person name="Kolb S."/>
            <person name="Schloter M."/>
            <person name="Horn M.A."/>
            <person name="Augustin J."/>
        </authorList>
    </citation>
    <scope>NUCLEOTIDE SEQUENCE [LARGE SCALE GENOMIC DNA]</scope>
    <source>
        <strain evidence="9 10">S4-C24</strain>
    </source>
</reference>
<dbReference type="InterPro" id="IPR000515">
    <property type="entry name" value="MetI-like"/>
</dbReference>
<gene>
    <name evidence="9" type="ORF">MNQ99_02030</name>
</gene>
<feature type="transmembrane region" description="Helical" evidence="7">
    <location>
        <begin position="67"/>
        <end position="92"/>
    </location>
</feature>
<organism evidence="9 10">
    <name type="scientific">Arthrobacter sulfonylureivorans</name>
    <dbReference type="NCBI Taxonomy" id="2486855"/>
    <lineage>
        <taxon>Bacteria</taxon>
        <taxon>Bacillati</taxon>
        <taxon>Actinomycetota</taxon>
        <taxon>Actinomycetes</taxon>
        <taxon>Micrococcales</taxon>
        <taxon>Micrococcaceae</taxon>
        <taxon>Arthrobacter</taxon>
    </lineage>
</organism>
<evidence type="ECO:0000256" key="7">
    <source>
        <dbReference type="RuleBase" id="RU363032"/>
    </source>
</evidence>
<feature type="transmembrane region" description="Helical" evidence="7">
    <location>
        <begin position="104"/>
        <end position="125"/>
    </location>
</feature>
<evidence type="ECO:0000259" key="8">
    <source>
        <dbReference type="PROSITE" id="PS50928"/>
    </source>
</evidence>
<dbReference type="Gene3D" id="1.10.3720.10">
    <property type="entry name" value="MetI-like"/>
    <property type="match status" value="1"/>
</dbReference>
<dbReference type="PANTHER" id="PTHR43744">
    <property type="entry name" value="ABC TRANSPORTER PERMEASE PROTEIN MG189-RELATED-RELATED"/>
    <property type="match status" value="1"/>
</dbReference>
<keyword evidence="10" id="KW-1185">Reference proteome</keyword>
<feature type="transmembrane region" description="Helical" evidence="7">
    <location>
        <begin position="176"/>
        <end position="200"/>
    </location>
</feature>
<evidence type="ECO:0000313" key="9">
    <source>
        <dbReference type="EMBL" id="UNK46172.1"/>
    </source>
</evidence>
<accession>A0ABY3WCZ4</accession>
<evidence type="ECO:0000313" key="10">
    <source>
        <dbReference type="Proteomes" id="UP000829069"/>
    </source>
</evidence>
<evidence type="ECO:0000256" key="3">
    <source>
        <dbReference type="ARBA" id="ARBA00022475"/>
    </source>
</evidence>
<sequence length="273" mass="29872">MRATIRIGKWLFLAAALVSSFFPFYWMARTSVAGHDEVFNAEFSFLPESITFEAYARAWTDGALGNAMLVGLLVTFAILALQLLTCIPAAYVLAMHRRRWTGKLFGFVLLCLLIPGQVTMIPLFIGINQFRLGDTLAALILPFATSVLGTFMIRNQMMSIPRALMEASEMDGLGPVRTMVSVVVPMAKPGIAAFSVYSIFVHWNDYMWPLLAARSPEIQTPPLALAIFQDAATGFDYPALAAGAAIVTVPIIIVFLVAQRHFVRGMSGTEITG</sequence>
<keyword evidence="4 7" id="KW-0812">Transmembrane</keyword>
<dbReference type="EMBL" id="CP093326">
    <property type="protein sequence ID" value="UNK46172.1"/>
    <property type="molecule type" value="Genomic_DNA"/>
</dbReference>
<keyword evidence="6 7" id="KW-0472">Membrane</keyword>
<evidence type="ECO:0000256" key="2">
    <source>
        <dbReference type="ARBA" id="ARBA00022448"/>
    </source>
</evidence>
<comment type="similarity">
    <text evidence="7">Belongs to the binding-protein-dependent transport system permease family.</text>
</comment>
<evidence type="ECO:0000256" key="5">
    <source>
        <dbReference type="ARBA" id="ARBA00022989"/>
    </source>
</evidence>
<dbReference type="CDD" id="cd06261">
    <property type="entry name" value="TM_PBP2"/>
    <property type="match status" value="1"/>
</dbReference>
<evidence type="ECO:0000256" key="1">
    <source>
        <dbReference type="ARBA" id="ARBA00004651"/>
    </source>
</evidence>